<reference evidence="3 4" key="1">
    <citation type="journal article" date="2015" name="Nature">
        <title>rRNA introns, odd ribosomes, and small enigmatic genomes across a large radiation of phyla.</title>
        <authorList>
            <person name="Brown C.T."/>
            <person name="Hug L.A."/>
            <person name="Thomas B.C."/>
            <person name="Sharon I."/>
            <person name="Castelle C.J."/>
            <person name="Singh A."/>
            <person name="Wilkins M.J."/>
            <person name="Williams K.H."/>
            <person name="Banfield J.F."/>
        </authorList>
    </citation>
    <scope>NUCLEOTIDE SEQUENCE [LARGE SCALE GENOMIC DNA]</scope>
</reference>
<evidence type="ECO:0000256" key="1">
    <source>
        <dbReference type="SAM" id="Phobius"/>
    </source>
</evidence>
<evidence type="ECO:0000313" key="3">
    <source>
        <dbReference type="EMBL" id="KKQ50748.1"/>
    </source>
</evidence>
<dbReference type="EMBL" id="LBTX01000002">
    <property type="protein sequence ID" value="KKQ50748.1"/>
    <property type="molecule type" value="Genomic_DNA"/>
</dbReference>
<keyword evidence="1" id="KW-0812">Transmembrane</keyword>
<keyword evidence="1" id="KW-1133">Transmembrane helix</keyword>
<feature type="transmembrane region" description="Helical" evidence="1">
    <location>
        <begin position="142"/>
        <end position="159"/>
    </location>
</feature>
<feature type="transmembrane region" description="Helical" evidence="1">
    <location>
        <begin position="171"/>
        <end position="199"/>
    </location>
</feature>
<comment type="caution">
    <text evidence="3">The sequence shown here is derived from an EMBL/GenBank/DDBJ whole genome shotgun (WGS) entry which is preliminary data.</text>
</comment>
<feature type="transmembrane region" description="Helical" evidence="1">
    <location>
        <begin position="7"/>
        <end position="25"/>
    </location>
</feature>
<evidence type="ECO:0000259" key="2">
    <source>
        <dbReference type="Pfam" id="PF13231"/>
    </source>
</evidence>
<keyword evidence="1" id="KW-0472">Membrane</keyword>
<feature type="transmembrane region" description="Helical" evidence="1">
    <location>
        <begin position="254"/>
        <end position="273"/>
    </location>
</feature>
<dbReference type="Proteomes" id="UP000034231">
    <property type="component" value="Unassembled WGS sequence"/>
</dbReference>
<evidence type="ECO:0000313" key="4">
    <source>
        <dbReference type="Proteomes" id="UP000034231"/>
    </source>
</evidence>
<dbReference type="AlphaFoldDB" id="A0A0G0I613"/>
<feature type="domain" description="Glycosyltransferase RgtA/B/C/D-like" evidence="2">
    <location>
        <begin position="103"/>
        <end position="213"/>
    </location>
</feature>
<accession>A0A0G0I613</accession>
<dbReference type="Pfam" id="PF13231">
    <property type="entry name" value="PMT_2"/>
    <property type="match status" value="1"/>
</dbReference>
<feature type="transmembrane region" description="Helical" evidence="1">
    <location>
        <begin position="205"/>
        <end position="227"/>
    </location>
</feature>
<proteinExistence type="predicted"/>
<feature type="transmembrane region" description="Helical" evidence="1">
    <location>
        <begin position="279"/>
        <end position="296"/>
    </location>
</feature>
<dbReference type="InterPro" id="IPR038731">
    <property type="entry name" value="RgtA/B/C-like"/>
</dbReference>
<sequence length="414" mass="48369">MKNKRAIFVILLIILTGIYLFLRLYNFEEKANYYLDQGLHLLESYQMVDSQKIRLIGPMVTSKTFLDRGFFIGPQYYYVLAGLGLLTKWDPILIDLILLFLELGFFLYFTNWIRNKYGTAEALMVFSVITFSKYFIMHSRFFWNPHFLLPLSILMIFFLDKYIQKNKILYLAILGFLWGLSFGFHYSAVFFGIPLLIVLIKTKRIWKLAILIVPLFFVLGDLPWFIFEIRHNFYNIKTLFEIVIRFSGSERFEIYYFIHSLGVFALFSLAWLLSKINKYKILVCLILVLGLSWLQIKFIGNPSPLIHPVGWTYPIKKTVVNKILINGCPKNFNVASTVSGDARAYDLRFLLVSKGCLPMEVDEYPKAEILFLVAPVNRPPESEKVWEVLSLGKFKTIRQENLGSGIVFYELEKL</sequence>
<protein>
    <recommendedName>
        <fullName evidence="2">Glycosyltransferase RgtA/B/C/D-like domain-containing protein</fullName>
    </recommendedName>
</protein>
<feature type="transmembrane region" description="Helical" evidence="1">
    <location>
        <begin position="92"/>
        <end position="110"/>
    </location>
</feature>
<name>A0A0G0I613_9BACT</name>
<gene>
    <name evidence="3" type="ORF">US68_C0002G0025</name>
</gene>
<organism evidence="3 4">
    <name type="scientific">Candidatus Shapirobacteria bacterium GW2011_GWE1_38_10</name>
    <dbReference type="NCBI Taxonomy" id="1618488"/>
    <lineage>
        <taxon>Bacteria</taxon>
        <taxon>Candidatus Shapironibacteriota</taxon>
    </lineage>
</organism>